<feature type="transmembrane region" description="Helical" evidence="1">
    <location>
        <begin position="149"/>
        <end position="172"/>
    </location>
</feature>
<evidence type="ECO:0000313" key="2">
    <source>
        <dbReference type="EMBL" id="KAF1953254.1"/>
    </source>
</evidence>
<sequence>MMGCRTMDGSSHSFIPRPSCIHSLSTTSTPRRIQHQMRTASFYTKASKQSLTCQNARPHGCDHLVCRSLGTPHTACAEHGEHGEHDSPAKAAYECHTTGHFGAASGPPVWLWRCAKAASGTAPLPMHKSRGLQTQTAILHTHTHMCSRLAAVAVLVAMAYLSITSSSLTFLLKLCCSPHPTASHIASLVFPTPSRIYYQHVSNIECAVQRGLHPSPQIPLSHDPSFITKCNPLFTAQRVSATASPKA</sequence>
<keyword evidence="1" id="KW-0812">Transmembrane</keyword>
<keyword evidence="3" id="KW-1185">Reference proteome</keyword>
<evidence type="ECO:0000256" key="1">
    <source>
        <dbReference type="SAM" id="Phobius"/>
    </source>
</evidence>
<dbReference type="AlphaFoldDB" id="A0A6A5TM31"/>
<evidence type="ECO:0000313" key="3">
    <source>
        <dbReference type="Proteomes" id="UP000800035"/>
    </source>
</evidence>
<accession>A0A6A5TM31</accession>
<reference evidence="2" key="1">
    <citation type="journal article" date="2020" name="Stud. Mycol.">
        <title>101 Dothideomycetes genomes: a test case for predicting lifestyles and emergence of pathogens.</title>
        <authorList>
            <person name="Haridas S."/>
            <person name="Albert R."/>
            <person name="Binder M."/>
            <person name="Bloem J."/>
            <person name="Labutti K."/>
            <person name="Salamov A."/>
            <person name="Andreopoulos B."/>
            <person name="Baker S."/>
            <person name="Barry K."/>
            <person name="Bills G."/>
            <person name="Bluhm B."/>
            <person name="Cannon C."/>
            <person name="Castanera R."/>
            <person name="Culley D."/>
            <person name="Daum C."/>
            <person name="Ezra D."/>
            <person name="Gonzalez J."/>
            <person name="Henrissat B."/>
            <person name="Kuo A."/>
            <person name="Liang C."/>
            <person name="Lipzen A."/>
            <person name="Lutzoni F."/>
            <person name="Magnuson J."/>
            <person name="Mondo S."/>
            <person name="Nolan M."/>
            <person name="Ohm R."/>
            <person name="Pangilinan J."/>
            <person name="Park H.-J."/>
            <person name="Ramirez L."/>
            <person name="Alfaro M."/>
            <person name="Sun H."/>
            <person name="Tritt A."/>
            <person name="Yoshinaga Y."/>
            <person name="Zwiers L.-H."/>
            <person name="Turgeon B."/>
            <person name="Goodwin S."/>
            <person name="Spatafora J."/>
            <person name="Crous P."/>
            <person name="Grigoriev I."/>
        </authorList>
    </citation>
    <scope>NUCLEOTIDE SEQUENCE</scope>
    <source>
        <strain evidence="2">CBS 675.92</strain>
    </source>
</reference>
<gene>
    <name evidence="2" type="ORF">CC80DRAFT_152894</name>
</gene>
<name>A0A6A5TM31_9PLEO</name>
<organism evidence="2 3">
    <name type="scientific">Byssothecium circinans</name>
    <dbReference type="NCBI Taxonomy" id="147558"/>
    <lineage>
        <taxon>Eukaryota</taxon>
        <taxon>Fungi</taxon>
        <taxon>Dikarya</taxon>
        <taxon>Ascomycota</taxon>
        <taxon>Pezizomycotina</taxon>
        <taxon>Dothideomycetes</taxon>
        <taxon>Pleosporomycetidae</taxon>
        <taxon>Pleosporales</taxon>
        <taxon>Massarineae</taxon>
        <taxon>Massarinaceae</taxon>
        <taxon>Byssothecium</taxon>
    </lineage>
</organism>
<keyword evidence="1" id="KW-1133">Transmembrane helix</keyword>
<dbReference type="Proteomes" id="UP000800035">
    <property type="component" value="Unassembled WGS sequence"/>
</dbReference>
<dbReference type="EMBL" id="ML977005">
    <property type="protein sequence ID" value="KAF1953254.1"/>
    <property type="molecule type" value="Genomic_DNA"/>
</dbReference>
<protein>
    <submittedName>
        <fullName evidence="2">Uncharacterized protein</fullName>
    </submittedName>
</protein>
<keyword evidence="1" id="KW-0472">Membrane</keyword>
<proteinExistence type="predicted"/>